<dbReference type="EMBL" id="CP053708">
    <property type="protein sequence ID" value="QKE89177.1"/>
    <property type="molecule type" value="Genomic_DNA"/>
</dbReference>
<dbReference type="Gene3D" id="2.60.15.10">
    <property type="entry name" value="F0F1 ATP synthase delta/epsilon subunit, N-terminal"/>
    <property type="match status" value="1"/>
</dbReference>
<dbReference type="PANTHER" id="PTHR13822">
    <property type="entry name" value="ATP SYNTHASE DELTA/EPSILON CHAIN"/>
    <property type="match status" value="1"/>
</dbReference>
<dbReference type="AlphaFoldDB" id="A0A6M8HLF6"/>
<keyword evidence="10" id="KW-1003">Cell membrane</keyword>
<dbReference type="HAMAP" id="MF_00530">
    <property type="entry name" value="ATP_synth_epsil_bac"/>
    <property type="match status" value="1"/>
</dbReference>
<accession>A0A6M8HLF6</accession>
<dbReference type="GO" id="GO:0012505">
    <property type="term" value="C:endomembrane system"/>
    <property type="evidence" value="ECO:0007669"/>
    <property type="project" value="UniProtKB-SubCell"/>
</dbReference>
<dbReference type="RefSeq" id="WP_171836422.1">
    <property type="nucleotide sequence ID" value="NZ_CP053708.1"/>
</dbReference>
<comment type="function">
    <text evidence="1 10">Produces ATP from ADP in the presence of a proton gradient across the membrane.</text>
</comment>
<dbReference type="KEGG" id="lck:HN018_03130"/>
<dbReference type="Pfam" id="PF02823">
    <property type="entry name" value="ATP-synt_DE_N"/>
    <property type="match status" value="1"/>
</dbReference>
<dbReference type="CDD" id="cd12152">
    <property type="entry name" value="F1-ATPase_delta"/>
    <property type="match status" value="1"/>
</dbReference>
<dbReference type="InterPro" id="IPR036771">
    <property type="entry name" value="ATPsynth_dsu/esu_N"/>
</dbReference>
<organism evidence="13 14">
    <name type="scientific">Lichenicola cladoniae</name>
    <dbReference type="NCBI Taxonomy" id="1484109"/>
    <lineage>
        <taxon>Bacteria</taxon>
        <taxon>Pseudomonadati</taxon>
        <taxon>Pseudomonadota</taxon>
        <taxon>Alphaproteobacteria</taxon>
        <taxon>Acetobacterales</taxon>
        <taxon>Acetobacteraceae</taxon>
        <taxon>Lichenicola</taxon>
    </lineage>
</organism>
<evidence type="ECO:0000256" key="11">
    <source>
        <dbReference type="RuleBase" id="RU003656"/>
    </source>
</evidence>
<keyword evidence="8 10" id="KW-0139">CF(1)</keyword>
<comment type="similarity">
    <text evidence="3 10 11">Belongs to the ATPase epsilon chain family.</text>
</comment>
<feature type="domain" description="ATP synthase F1 complex delta/epsilon subunit N-terminal" evidence="12">
    <location>
        <begin position="4"/>
        <end position="82"/>
    </location>
</feature>
<evidence type="ECO:0000313" key="13">
    <source>
        <dbReference type="EMBL" id="QKE89177.1"/>
    </source>
</evidence>
<dbReference type="PANTHER" id="PTHR13822:SF10">
    <property type="entry name" value="ATP SYNTHASE EPSILON CHAIN, CHLOROPLASTIC"/>
    <property type="match status" value="1"/>
</dbReference>
<reference evidence="13 14" key="1">
    <citation type="journal article" date="2014" name="World J. Microbiol. Biotechnol.">
        <title>Biodiversity and physiological characteristics of Antarctic and Arctic lichens-associated bacteria.</title>
        <authorList>
            <person name="Lee Y.M."/>
            <person name="Kim E.H."/>
            <person name="Lee H.K."/>
            <person name="Hong S.G."/>
        </authorList>
    </citation>
    <scope>NUCLEOTIDE SEQUENCE [LARGE SCALE GENOMIC DNA]</scope>
    <source>
        <strain evidence="13 14">PAMC 26569</strain>
    </source>
</reference>
<keyword evidence="7 10" id="KW-0472">Membrane</keyword>
<sequence>MPIDVEIVSPEKRLLARAVDMVVVPGSEGDLAAMPEHAPMIVLLRGGVVSLHQGTQVTDRFFVAGGFAEITGDRCTILADMAVPVSSLSRQDGEARLRQAEQDYDTADKSDVTLLEPLLDRIQSARAWVETAEVG</sequence>
<keyword evidence="5 10" id="KW-0375">Hydrogen ion transport</keyword>
<dbReference type="InterPro" id="IPR001469">
    <property type="entry name" value="ATP_synth_F1_dsu/esu"/>
</dbReference>
<protein>
    <recommendedName>
        <fullName evidence="10">ATP synthase epsilon chain</fullName>
    </recommendedName>
    <alternativeName>
        <fullName evidence="10">ATP synthase F1 sector epsilon subunit</fullName>
    </alternativeName>
    <alternativeName>
        <fullName evidence="10">F-ATPase epsilon subunit</fullName>
    </alternativeName>
</protein>
<dbReference type="GO" id="GO:0005886">
    <property type="term" value="C:plasma membrane"/>
    <property type="evidence" value="ECO:0007669"/>
    <property type="project" value="UniProtKB-SubCell"/>
</dbReference>
<evidence type="ECO:0000256" key="3">
    <source>
        <dbReference type="ARBA" id="ARBA00005712"/>
    </source>
</evidence>
<evidence type="ECO:0000256" key="6">
    <source>
        <dbReference type="ARBA" id="ARBA00023065"/>
    </source>
</evidence>
<dbReference type="SUPFAM" id="SSF51344">
    <property type="entry name" value="Epsilon subunit of F1F0-ATP synthase N-terminal domain"/>
    <property type="match status" value="1"/>
</dbReference>
<dbReference type="NCBIfam" id="TIGR01216">
    <property type="entry name" value="ATP_synt_epsi"/>
    <property type="match status" value="1"/>
</dbReference>
<evidence type="ECO:0000256" key="4">
    <source>
        <dbReference type="ARBA" id="ARBA00022448"/>
    </source>
</evidence>
<evidence type="ECO:0000256" key="5">
    <source>
        <dbReference type="ARBA" id="ARBA00022781"/>
    </source>
</evidence>
<keyword evidence="9 10" id="KW-0066">ATP synthesis</keyword>
<dbReference type="GO" id="GO:0046933">
    <property type="term" value="F:proton-transporting ATP synthase activity, rotational mechanism"/>
    <property type="evidence" value="ECO:0007669"/>
    <property type="project" value="UniProtKB-UniRule"/>
</dbReference>
<evidence type="ECO:0000256" key="7">
    <source>
        <dbReference type="ARBA" id="ARBA00023136"/>
    </source>
</evidence>
<evidence type="ECO:0000256" key="8">
    <source>
        <dbReference type="ARBA" id="ARBA00023196"/>
    </source>
</evidence>
<dbReference type="InterPro" id="IPR020546">
    <property type="entry name" value="ATP_synth_F1_dsu/esu_N"/>
</dbReference>
<dbReference type="GO" id="GO:0005524">
    <property type="term" value="F:ATP binding"/>
    <property type="evidence" value="ECO:0007669"/>
    <property type="project" value="UniProtKB-UniRule"/>
</dbReference>
<dbReference type="Proteomes" id="UP000500767">
    <property type="component" value="Chromosome"/>
</dbReference>
<dbReference type="GO" id="GO:0045259">
    <property type="term" value="C:proton-transporting ATP synthase complex"/>
    <property type="evidence" value="ECO:0007669"/>
    <property type="project" value="UniProtKB-KW"/>
</dbReference>
<keyword evidence="6 10" id="KW-0406">Ion transport</keyword>
<name>A0A6M8HLF6_9PROT</name>
<evidence type="ECO:0000256" key="2">
    <source>
        <dbReference type="ARBA" id="ARBA00004184"/>
    </source>
</evidence>
<comment type="subunit">
    <text evidence="10 11">F-type ATPases have 2 components, CF(1) - the catalytic core - and CF(0) - the membrane proton channel. CF(1) has five subunits: alpha(3), beta(3), gamma(1), delta(1), epsilon(1). CF(0) has three main subunits: a, b and c.</text>
</comment>
<keyword evidence="4 10" id="KW-0813">Transport</keyword>
<evidence type="ECO:0000256" key="9">
    <source>
        <dbReference type="ARBA" id="ARBA00023310"/>
    </source>
</evidence>
<evidence type="ECO:0000259" key="12">
    <source>
        <dbReference type="Pfam" id="PF02823"/>
    </source>
</evidence>
<proteinExistence type="inferred from homology"/>
<comment type="subcellular location">
    <subcellularLocation>
        <location evidence="10">Cell membrane</location>
        <topology evidence="10">Peripheral membrane protein</topology>
    </subcellularLocation>
    <subcellularLocation>
        <location evidence="2">Endomembrane system</location>
        <topology evidence="2">Peripheral membrane protein</topology>
    </subcellularLocation>
</comment>
<gene>
    <name evidence="10 13" type="primary">atpC</name>
    <name evidence="13" type="ORF">HN018_03130</name>
</gene>
<evidence type="ECO:0000256" key="1">
    <source>
        <dbReference type="ARBA" id="ARBA00003543"/>
    </source>
</evidence>
<evidence type="ECO:0000313" key="14">
    <source>
        <dbReference type="Proteomes" id="UP000500767"/>
    </source>
</evidence>
<keyword evidence="14" id="KW-1185">Reference proteome</keyword>
<evidence type="ECO:0000256" key="10">
    <source>
        <dbReference type="HAMAP-Rule" id="MF_00530"/>
    </source>
</evidence>